<protein>
    <recommendedName>
        <fullName evidence="4">DUF2007 domain-containing protein</fullName>
    </recommendedName>
</protein>
<keyword evidence="1" id="KW-1133">Transmembrane helix</keyword>
<keyword evidence="1" id="KW-0812">Transmembrane</keyword>
<evidence type="ECO:0000256" key="1">
    <source>
        <dbReference type="SAM" id="Phobius"/>
    </source>
</evidence>
<evidence type="ECO:0000313" key="2">
    <source>
        <dbReference type="EMBL" id="KAA0010283.1"/>
    </source>
</evidence>
<gene>
    <name evidence="2" type="ORF">F0A17_17590</name>
</gene>
<reference evidence="2 3" key="1">
    <citation type="submission" date="2019-08" db="EMBL/GenBank/DDBJ databases">
        <title>Bioinformatics analysis of the strain L3 and L5.</title>
        <authorList>
            <person name="Li X."/>
        </authorList>
    </citation>
    <scope>NUCLEOTIDE SEQUENCE [LARGE SCALE GENOMIC DNA]</scope>
    <source>
        <strain evidence="2 3">L5</strain>
    </source>
</reference>
<accession>A0A7V7G052</accession>
<organism evidence="2 3">
    <name type="scientific">Billgrantia pellis</name>
    <dbReference type="NCBI Taxonomy" id="2606936"/>
    <lineage>
        <taxon>Bacteria</taxon>
        <taxon>Pseudomonadati</taxon>
        <taxon>Pseudomonadota</taxon>
        <taxon>Gammaproteobacteria</taxon>
        <taxon>Oceanospirillales</taxon>
        <taxon>Halomonadaceae</taxon>
        <taxon>Billgrantia</taxon>
    </lineage>
</organism>
<comment type="caution">
    <text evidence="2">The sequence shown here is derived from an EMBL/GenBank/DDBJ whole genome shotgun (WGS) entry which is preliminary data.</text>
</comment>
<evidence type="ECO:0008006" key="4">
    <source>
        <dbReference type="Google" id="ProtNLM"/>
    </source>
</evidence>
<feature type="transmembrane region" description="Helical" evidence="1">
    <location>
        <begin position="98"/>
        <end position="120"/>
    </location>
</feature>
<dbReference type="RefSeq" id="WP_149329665.1">
    <property type="nucleotide sequence ID" value="NZ_VTPY01000007.1"/>
</dbReference>
<dbReference type="InterPro" id="IPR046162">
    <property type="entry name" value="DUF6164"/>
</dbReference>
<sequence length="126" mass="14515">MATLLFRLANVTEEEAWEVRRLLDEHGFDTYETHAGFWRLGVDAIWLRDASQLERARDVLERYQAGRQARVQQEHAERVTQGDAPTLWRRLRQHPVKMLLVALAVLAILALTLAPFLGLIERIGSD</sequence>
<dbReference type="Proteomes" id="UP000486760">
    <property type="component" value="Unassembled WGS sequence"/>
</dbReference>
<dbReference type="EMBL" id="VTPY01000007">
    <property type="protein sequence ID" value="KAA0010283.1"/>
    <property type="molecule type" value="Genomic_DNA"/>
</dbReference>
<keyword evidence="3" id="KW-1185">Reference proteome</keyword>
<dbReference type="AlphaFoldDB" id="A0A7V7G052"/>
<keyword evidence="1" id="KW-0472">Membrane</keyword>
<dbReference type="Pfam" id="PF19661">
    <property type="entry name" value="DUF6164"/>
    <property type="match status" value="1"/>
</dbReference>
<evidence type="ECO:0000313" key="3">
    <source>
        <dbReference type="Proteomes" id="UP000486760"/>
    </source>
</evidence>
<name>A0A7V7G052_9GAMM</name>
<proteinExistence type="predicted"/>